<evidence type="ECO:0008006" key="3">
    <source>
        <dbReference type="Google" id="ProtNLM"/>
    </source>
</evidence>
<proteinExistence type="predicted"/>
<name>A0AAV2Z2R2_9STRA</name>
<keyword evidence="2" id="KW-1185">Reference proteome</keyword>
<gene>
    <name evidence="1" type="ORF">N0F65_003713</name>
</gene>
<organism evidence="1 2">
    <name type="scientific">Lagenidium giganteum</name>
    <dbReference type="NCBI Taxonomy" id="4803"/>
    <lineage>
        <taxon>Eukaryota</taxon>
        <taxon>Sar</taxon>
        <taxon>Stramenopiles</taxon>
        <taxon>Oomycota</taxon>
        <taxon>Peronosporomycetes</taxon>
        <taxon>Pythiales</taxon>
        <taxon>Pythiaceae</taxon>
    </lineage>
</organism>
<dbReference type="EMBL" id="DAKRPA010000071">
    <property type="protein sequence ID" value="DBA00047.1"/>
    <property type="molecule type" value="Genomic_DNA"/>
</dbReference>
<evidence type="ECO:0000313" key="2">
    <source>
        <dbReference type="Proteomes" id="UP001146120"/>
    </source>
</evidence>
<evidence type="ECO:0000313" key="1">
    <source>
        <dbReference type="EMBL" id="DBA00047.1"/>
    </source>
</evidence>
<protein>
    <recommendedName>
        <fullName evidence="3">Reverse transcriptase RNase H-like domain-containing protein</fullName>
    </recommendedName>
</protein>
<dbReference type="Proteomes" id="UP001146120">
    <property type="component" value="Unassembled WGS sequence"/>
</dbReference>
<reference evidence="1" key="2">
    <citation type="journal article" date="2023" name="Microbiol Resour">
        <title>Decontamination and Annotation of the Draft Genome Sequence of the Oomycete Lagenidium giganteum ARSEF 373.</title>
        <authorList>
            <person name="Morgan W.R."/>
            <person name="Tartar A."/>
        </authorList>
    </citation>
    <scope>NUCLEOTIDE SEQUENCE</scope>
    <source>
        <strain evidence="1">ARSEF 373</strain>
    </source>
</reference>
<accession>A0AAV2Z2R2</accession>
<reference evidence="1" key="1">
    <citation type="submission" date="2022-11" db="EMBL/GenBank/DDBJ databases">
        <authorList>
            <person name="Morgan W.R."/>
            <person name="Tartar A."/>
        </authorList>
    </citation>
    <scope>NUCLEOTIDE SEQUENCE</scope>
    <source>
        <strain evidence="1">ARSEF 373</strain>
    </source>
</reference>
<comment type="caution">
    <text evidence="1">The sequence shown here is derived from an EMBL/GenBank/DDBJ whole genome shotgun (WGS) entry which is preliminary data.</text>
</comment>
<sequence>MARFLTWFSQVNFFMHHIKGKLNTVADALSRPTD</sequence>
<dbReference type="AlphaFoldDB" id="A0AAV2Z2R2"/>